<organism evidence="5 6">
    <name type="scientific">Ralstonia mojiangensis</name>
    <dbReference type="NCBI Taxonomy" id="2953895"/>
    <lineage>
        <taxon>Bacteria</taxon>
        <taxon>Pseudomonadati</taxon>
        <taxon>Pseudomonadota</taxon>
        <taxon>Betaproteobacteria</taxon>
        <taxon>Burkholderiales</taxon>
        <taxon>Burkholderiaceae</taxon>
        <taxon>Ralstonia</taxon>
    </lineage>
</organism>
<dbReference type="Gene3D" id="1.25.40.20">
    <property type="entry name" value="Ankyrin repeat-containing domain"/>
    <property type="match status" value="2"/>
</dbReference>
<gene>
    <name evidence="5" type="ORF">N5I87_14880</name>
</gene>
<keyword evidence="2 3" id="KW-0040">ANK repeat</keyword>
<dbReference type="EMBL" id="JAOCQJ010000004">
    <property type="protein sequence ID" value="MCT7317291.1"/>
    <property type="molecule type" value="Genomic_DNA"/>
</dbReference>
<dbReference type="InterPro" id="IPR036770">
    <property type="entry name" value="Ankyrin_rpt-contain_sf"/>
</dbReference>
<feature type="repeat" description="ANK" evidence="3">
    <location>
        <begin position="128"/>
        <end position="159"/>
    </location>
</feature>
<feature type="repeat" description="ANK" evidence="3">
    <location>
        <begin position="95"/>
        <end position="127"/>
    </location>
</feature>
<reference evidence="5" key="2">
    <citation type="submission" date="2023-02" db="EMBL/GenBank/DDBJ databases">
        <authorList>
            <person name="Lu C.-H."/>
        </authorList>
    </citation>
    <scope>NUCLEOTIDE SEQUENCE</scope>
    <source>
        <strain evidence="5">22TCCZM01-4</strain>
    </source>
</reference>
<evidence type="ECO:0000256" key="1">
    <source>
        <dbReference type="ARBA" id="ARBA00022737"/>
    </source>
</evidence>
<feature type="region of interest" description="Disordered" evidence="4">
    <location>
        <begin position="14"/>
        <end position="45"/>
    </location>
</feature>
<evidence type="ECO:0000313" key="5">
    <source>
        <dbReference type="EMBL" id="MCT7317291.1"/>
    </source>
</evidence>
<evidence type="ECO:0000313" key="6">
    <source>
        <dbReference type="Proteomes" id="UP001164374"/>
    </source>
</evidence>
<keyword evidence="1" id="KW-0677">Repeat</keyword>
<dbReference type="PANTHER" id="PTHR24126">
    <property type="entry name" value="ANKYRIN REPEAT, PH AND SEC7 DOMAIN CONTAINING PROTEIN SECG-RELATED"/>
    <property type="match status" value="1"/>
</dbReference>
<sequence length="676" mass="72064">MSADPELHDAIKAIRAGAQWSPSTSRRQAASATSPKSTSAAPAIPPGDGWGMTFLHQAEHRAEVLDMVWQHDFSSERLDEILAKHPDLVNAVDHHGDPLLLSALGCDNFRLAKALVTHGANVNAQDSVGNTPLHTVAGRDTALLEQLLEAGADVHATNNQGATPLFNARSAHAVDLLVCAGAPIDARDARGNTAVMRLAQAANKDTVLAMLAHNPDLRTPNGAGRTFARVLTMRFGGSPDTIPKTGVAAKAFLELAKRETFTGNLRDRKPLSTGAAAANTRRAGLTGTPLAELRVAPDLRLSPARARTATPAINDLKSGHKINLVHDALRTFDELPDRDASALSEALGFGALSSEDTNVRAQQRDAIRETFSKFAKEIGSNFGNYGLSALEHPALSGALTEGEHAELVKAMRIAHISVALEPASANDAEEPQRMRMFFGGTQNFRDVRQDISSAFGRIGDVDRATKRAGELFAKILSRPNHVELDFISGASMGGAMAQSFRAPVESRVLLPKQPSMILLDPQLLNNNQGRRATKGGPLDVDYGKPRGVALTLDYARAPHRGLMGVMKGPGGYRYPGLVQLKLGLTDTDGHNGKRPQTSGPPGLGYHADATQFAAALSRFSVDHENAVMDNPAFDAVRAPRWARQQGPVLTSATLPAVARRGRRPMESIAEDGDASV</sequence>
<dbReference type="PROSITE" id="PS50088">
    <property type="entry name" value="ANK_REPEAT"/>
    <property type="match status" value="2"/>
</dbReference>
<feature type="compositionally biased region" description="Low complexity" evidence="4">
    <location>
        <begin position="21"/>
        <end position="42"/>
    </location>
</feature>
<name>A0AAE3I5K5_9RALS</name>
<reference evidence="5" key="1">
    <citation type="journal article" date="2023" name="Front. Microbiol.">
        <title>Ralstonia chuxiongensis sp. nov., Ralstonia mojiangensis sp. nov., and Ralstonia soli sp. nov., isolated from tobacco fields, are three novel species in the family Burkholderiaceae.</title>
        <authorList>
            <person name="Lu C.H."/>
            <person name="Zhang Y.Y."/>
            <person name="Jiang N."/>
            <person name="Chen W."/>
            <person name="Shao X."/>
            <person name="Zhao Z.M."/>
            <person name="Lu W.L."/>
            <person name="Hu X."/>
            <person name="Xi Y.X."/>
            <person name="Zou S.Y."/>
            <person name="Wei Q.J."/>
            <person name="Lin Z.L."/>
            <person name="Gong L."/>
            <person name="Gai X.T."/>
            <person name="Zhang L.Q."/>
            <person name="Li J.Y."/>
            <person name="Jin Y."/>
            <person name="Xia Z.Y."/>
        </authorList>
    </citation>
    <scope>NUCLEOTIDE SEQUENCE</scope>
    <source>
        <strain evidence="5">22TCCZM01-4</strain>
    </source>
</reference>
<protein>
    <submittedName>
        <fullName evidence="5">Ankyrin repeat domain-containing protein</fullName>
    </submittedName>
</protein>
<dbReference type="Proteomes" id="UP001164374">
    <property type="component" value="Unassembled WGS sequence"/>
</dbReference>
<dbReference type="AlphaFoldDB" id="A0AAE3I5K5"/>
<dbReference type="SUPFAM" id="SSF48403">
    <property type="entry name" value="Ankyrin repeat"/>
    <property type="match status" value="1"/>
</dbReference>
<accession>A0AAE3I5K5</accession>
<evidence type="ECO:0000256" key="2">
    <source>
        <dbReference type="ARBA" id="ARBA00023043"/>
    </source>
</evidence>
<comment type="caution">
    <text evidence="5">The sequence shown here is derived from an EMBL/GenBank/DDBJ whole genome shotgun (WGS) entry which is preliminary data.</text>
</comment>
<dbReference type="PANTHER" id="PTHR24126:SF14">
    <property type="entry name" value="ANK_REP_REGION DOMAIN-CONTAINING PROTEIN"/>
    <property type="match status" value="1"/>
</dbReference>
<dbReference type="RefSeq" id="WP_260800020.1">
    <property type="nucleotide sequence ID" value="NZ_JAOCQJ010000004.1"/>
</dbReference>
<evidence type="ECO:0000256" key="3">
    <source>
        <dbReference type="PROSITE-ProRule" id="PRU00023"/>
    </source>
</evidence>
<evidence type="ECO:0000256" key="4">
    <source>
        <dbReference type="SAM" id="MobiDB-lite"/>
    </source>
</evidence>
<proteinExistence type="predicted"/>
<dbReference type="Pfam" id="PF12796">
    <property type="entry name" value="Ank_2"/>
    <property type="match status" value="1"/>
</dbReference>
<dbReference type="InterPro" id="IPR002110">
    <property type="entry name" value="Ankyrin_rpt"/>
</dbReference>
<dbReference type="SMART" id="SM00248">
    <property type="entry name" value="ANK"/>
    <property type="match status" value="3"/>
</dbReference>